<protein>
    <submittedName>
        <fullName evidence="1">Uncharacterized protein</fullName>
    </submittedName>
</protein>
<dbReference type="Proteomes" id="UP000604083">
    <property type="component" value="Unassembled WGS sequence"/>
</dbReference>
<organism evidence="1 2">
    <name type="scientific">Roseibacillus ishigakijimensis</name>
    <dbReference type="NCBI Taxonomy" id="454146"/>
    <lineage>
        <taxon>Bacteria</taxon>
        <taxon>Pseudomonadati</taxon>
        <taxon>Verrucomicrobiota</taxon>
        <taxon>Verrucomicrobiia</taxon>
        <taxon>Verrucomicrobiales</taxon>
        <taxon>Verrucomicrobiaceae</taxon>
        <taxon>Roseibacillus</taxon>
    </lineage>
</organism>
<sequence>MRILTLLLALASLLGAQDLREVSLRTLCFKRVGSVKEVMLLTGSKENPEPVAVPLYTGIYSDPIQTMVSGDRLTFALPAAGGSGFKTVGEGKLPPKGTRLQAIFIPSGKPDQPYNVLVLDEGEDNFPLGETILINLAPEPTRITLGEHDKTVAPGKMERLPIATDTNEFNQTTVRIFVPGSEKGKWRPVSSTTWQVLPNLRNLAIAYQNPRNGRTSVDSFQEVPPWRLEQFEEP</sequence>
<evidence type="ECO:0000313" key="2">
    <source>
        <dbReference type="Proteomes" id="UP000604083"/>
    </source>
</evidence>
<proteinExistence type="predicted"/>
<evidence type="ECO:0000313" key="1">
    <source>
        <dbReference type="EMBL" id="MBK1834539.1"/>
    </source>
</evidence>
<name>A0A934RNB0_9BACT</name>
<dbReference type="RefSeq" id="WP_200391975.1">
    <property type="nucleotide sequence ID" value="NZ_JAENIO010000026.1"/>
</dbReference>
<gene>
    <name evidence="1" type="ORF">JIN78_10750</name>
</gene>
<accession>A0A934RNB0</accession>
<keyword evidence="2" id="KW-1185">Reference proteome</keyword>
<dbReference type="AlphaFoldDB" id="A0A934RNB0"/>
<reference evidence="1" key="1">
    <citation type="submission" date="2021-01" db="EMBL/GenBank/DDBJ databases">
        <title>Modified the classification status of verrucomicrobia.</title>
        <authorList>
            <person name="Feng X."/>
        </authorList>
    </citation>
    <scope>NUCLEOTIDE SEQUENCE</scope>
    <source>
        <strain evidence="1">KCTC 12986</strain>
    </source>
</reference>
<comment type="caution">
    <text evidence="1">The sequence shown here is derived from an EMBL/GenBank/DDBJ whole genome shotgun (WGS) entry which is preliminary data.</text>
</comment>
<dbReference type="EMBL" id="JAENIO010000026">
    <property type="protein sequence ID" value="MBK1834539.1"/>
    <property type="molecule type" value="Genomic_DNA"/>
</dbReference>